<dbReference type="Proteomes" id="UP000199504">
    <property type="component" value="Unassembled WGS sequence"/>
</dbReference>
<keyword evidence="5" id="KW-1185">Reference proteome</keyword>
<dbReference type="InterPro" id="IPR059026">
    <property type="entry name" value="LpqB_N"/>
</dbReference>
<dbReference type="InterPro" id="IPR018910">
    <property type="entry name" value="LpqB_C"/>
</dbReference>
<accession>A0A1C4UIA6</accession>
<dbReference type="Pfam" id="PF10647">
    <property type="entry name" value="Gmad1"/>
    <property type="match status" value="1"/>
</dbReference>
<dbReference type="AlphaFoldDB" id="A0A1C4UIA6"/>
<dbReference type="InterPro" id="IPR019606">
    <property type="entry name" value="GerMN"/>
</dbReference>
<dbReference type="OrthoDB" id="5172668at2"/>
<feature type="domain" description="GerMN" evidence="3">
    <location>
        <begin position="220"/>
        <end position="304"/>
    </location>
</feature>
<dbReference type="PROSITE" id="PS51257">
    <property type="entry name" value="PROKAR_LIPOPROTEIN"/>
    <property type="match status" value="1"/>
</dbReference>
<dbReference type="SUPFAM" id="SSF63829">
    <property type="entry name" value="Calcium-dependent phosphotriesterase"/>
    <property type="match status" value="1"/>
</dbReference>
<sequence length="605" mass="64444">MRRRLAGLLCGALLATGTAACGIPDSSEVQVDGRGLPATEAGSTNGRPNQPPIRTTSGNDAKAFVLNFLAAAAGEPDRAYLQARAFIQPEQRNRLQPKQGSEVALTVVRLREPDPSVVANTDGTFSVLLAVQQVGLLRADGTLAPPVATETEYRFKLSADSENGSGGLYVTDPPNVLLLSDTALQEYYRTELIYFWNTDQTRLVPDQRYLPLTVPPERRVNEVVRWLIGGPSEWLAGAATRLPDRTDLINNATGVDGRWEVNLTMPGEDIGKLNRLATQLAWSLGKLPGQLDLKIHSQSRRTVDLARERAANPIYPLVEEAQRFCVYDGAVHPLDFPGEPAGVVPLATAENHDVVSAGLSRAEDEILAALVVTGADRKLRLRVGTGVKPVTVFNTDAGRYATMGRPVWLRPLRKEQPHGLVVADNRLYSFDQSAKLTPVALTVPGPVTAVAVALDGRRIAVIVGGRLHVAAVNLDGGVVSAGPARALPTSLTGLTAVDWAGENSLIAGGLSAGPAGRRPALHEVGVDGALETSLKPDVGAQVTHLAAYPTNPVAPQPANAVMYEVNGVSWANNPFETIKRDQVLDVAQPPAGSRASNPTAPFFLY</sequence>
<feature type="signal peptide" evidence="2">
    <location>
        <begin position="1"/>
        <end position="20"/>
    </location>
</feature>
<gene>
    <name evidence="4" type="ORF">GA0070564_101495</name>
</gene>
<protein>
    <submittedName>
        <fullName evidence="4">Sporulation and spore germination</fullName>
    </submittedName>
</protein>
<keyword evidence="2" id="KW-0732">Signal</keyword>
<dbReference type="Pfam" id="PF10646">
    <property type="entry name" value="Germane"/>
    <property type="match status" value="1"/>
</dbReference>
<name>A0A1C4UIA6_9ACTN</name>
<evidence type="ECO:0000256" key="2">
    <source>
        <dbReference type="SAM" id="SignalP"/>
    </source>
</evidence>
<proteinExistence type="predicted"/>
<evidence type="ECO:0000313" key="4">
    <source>
        <dbReference type="EMBL" id="SCE71404.1"/>
    </source>
</evidence>
<feature type="chain" id="PRO_5039067835" evidence="2">
    <location>
        <begin position="21"/>
        <end position="605"/>
    </location>
</feature>
<feature type="region of interest" description="Disordered" evidence="1">
    <location>
        <begin position="30"/>
        <end position="57"/>
    </location>
</feature>
<organism evidence="4 5">
    <name type="scientific">Micromonospora mirobrigensis</name>
    <dbReference type="NCBI Taxonomy" id="262898"/>
    <lineage>
        <taxon>Bacteria</taxon>
        <taxon>Bacillati</taxon>
        <taxon>Actinomycetota</taxon>
        <taxon>Actinomycetes</taxon>
        <taxon>Micromonosporales</taxon>
        <taxon>Micromonosporaceae</taxon>
        <taxon>Micromonospora</taxon>
    </lineage>
</organism>
<feature type="compositionally biased region" description="Polar residues" evidence="1">
    <location>
        <begin position="41"/>
        <end position="57"/>
    </location>
</feature>
<evidence type="ECO:0000259" key="3">
    <source>
        <dbReference type="SMART" id="SM00909"/>
    </source>
</evidence>
<dbReference type="STRING" id="262898.GA0070564_101495"/>
<evidence type="ECO:0000256" key="1">
    <source>
        <dbReference type="SAM" id="MobiDB-lite"/>
    </source>
</evidence>
<dbReference type="EMBL" id="FMCX01000001">
    <property type="protein sequence ID" value="SCE71404.1"/>
    <property type="molecule type" value="Genomic_DNA"/>
</dbReference>
<dbReference type="RefSeq" id="WP_091601822.1">
    <property type="nucleotide sequence ID" value="NZ_FMCX01000001.1"/>
</dbReference>
<reference evidence="5" key="1">
    <citation type="submission" date="2016-06" db="EMBL/GenBank/DDBJ databases">
        <authorList>
            <person name="Varghese N."/>
            <person name="Submissions Spin"/>
        </authorList>
    </citation>
    <scope>NUCLEOTIDE SEQUENCE [LARGE SCALE GENOMIC DNA]</scope>
    <source>
        <strain evidence="5">DSM 44830</strain>
    </source>
</reference>
<evidence type="ECO:0000313" key="5">
    <source>
        <dbReference type="Proteomes" id="UP000199504"/>
    </source>
</evidence>
<dbReference type="SMART" id="SM00909">
    <property type="entry name" value="Germane"/>
    <property type="match status" value="1"/>
</dbReference>
<dbReference type="Pfam" id="PF25976">
    <property type="entry name" value="LpqB_N"/>
    <property type="match status" value="1"/>
</dbReference>